<dbReference type="RefSeq" id="WP_381501055.1">
    <property type="nucleotide sequence ID" value="NZ_JBHUOM010000004.1"/>
</dbReference>
<evidence type="ECO:0000313" key="2">
    <source>
        <dbReference type="Proteomes" id="UP001597512"/>
    </source>
</evidence>
<protein>
    <submittedName>
        <fullName evidence="1">Uncharacterized protein</fullName>
    </submittedName>
</protein>
<organism evidence="1 2">
    <name type="scientific">Spirosoma flavum</name>
    <dbReference type="NCBI Taxonomy" id="2048557"/>
    <lineage>
        <taxon>Bacteria</taxon>
        <taxon>Pseudomonadati</taxon>
        <taxon>Bacteroidota</taxon>
        <taxon>Cytophagia</taxon>
        <taxon>Cytophagales</taxon>
        <taxon>Cytophagaceae</taxon>
        <taxon>Spirosoma</taxon>
    </lineage>
</organism>
<sequence length="79" mass="8478">MLGETVRGLSGKLPHGRPRQILVAYQPSNLRVGAVILLSVQWSRTVKRGSPQRQVRRSGTVPGPATAAQSVAYSALQTN</sequence>
<comment type="caution">
    <text evidence="1">The sequence shown here is derived from an EMBL/GenBank/DDBJ whole genome shotgun (WGS) entry which is preliminary data.</text>
</comment>
<gene>
    <name evidence="1" type="ORF">ACFS25_12720</name>
</gene>
<evidence type="ECO:0000313" key="1">
    <source>
        <dbReference type="EMBL" id="MFD2934650.1"/>
    </source>
</evidence>
<keyword evidence="2" id="KW-1185">Reference proteome</keyword>
<proteinExistence type="predicted"/>
<dbReference type="Proteomes" id="UP001597512">
    <property type="component" value="Unassembled WGS sequence"/>
</dbReference>
<dbReference type="EMBL" id="JBHUOM010000004">
    <property type="protein sequence ID" value="MFD2934650.1"/>
    <property type="molecule type" value="Genomic_DNA"/>
</dbReference>
<reference evidence="2" key="1">
    <citation type="journal article" date="2019" name="Int. J. Syst. Evol. Microbiol.">
        <title>The Global Catalogue of Microorganisms (GCM) 10K type strain sequencing project: providing services to taxonomists for standard genome sequencing and annotation.</title>
        <authorList>
            <consortium name="The Broad Institute Genomics Platform"/>
            <consortium name="The Broad Institute Genome Sequencing Center for Infectious Disease"/>
            <person name="Wu L."/>
            <person name="Ma J."/>
        </authorList>
    </citation>
    <scope>NUCLEOTIDE SEQUENCE [LARGE SCALE GENOMIC DNA]</scope>
    <source>
        <strain evidence="2">KCTC 52490</strain>
    </source>
</reference>
<name>A0ABW6AGW4_9BACT</name>
<accession>A0ABW6AGW4</accession>